<dbReference type="OrthoDB" id="3553050at2"/>
<keyword evidence="1" id="KW-0732">Signal</keyword>
<evidence type="ECO:0000256" key="1">
    <source>
        <dbReference type="SAM" id="SignalP"/>
    </source>
</evidence>
<dbReference type="EMBL" id="VOBR01000002">
    <property type="protein sequence ID" value="TWP53837.1"/>
    <property type="molecule type" value="Genomic_DNA"/>
</dbReference>
<evidence type="ECO:0000313" key="3">
    <source>
        <dbReference type="Proteomes" id="UP000316639"/>
    </source>
</evidence>
<comment type="caution">
    <text evidence="2">The sequence shown here is derived from an EMBL/GenBank/DDBJ whole genome shotgun (WGS) entry which is preliminary data.</text>
</comment>
<dbReference type="RefSeq" id="WP_146349433.1">
    <property type="nucleotide sequence ID" value="NZ_VOBR01000002.1"/>
</dbReference>
<proteinExistence type="predicted"/>
<dbReference type="Proteomes" id="UP000316639">
    <property type="component" value="Unassembled WGS sequence"/>
</dbReference>
<keyword evidence="3" id="KW-1185">Reference proteome</keyword>
<dbReference type="Pfam" id="PF13385">
    <property type="entry name" value="Laminin_G_3"/>
    <property type="match status" value="1"/>
</dbReference>
<accession>A0A563F1H9</accession>
<reference evidence="2 3" key="1">
    <citation type="submission" date="2019-07" db="EMBL/GenBank/DDBJ databases">
        <title>Lentzea xizangensis sp. nov., isolated from Qinghai-Tibetan Plateau Soils.</title>
        <authorList>
            <person name="Huang J."/>
        </authorList>
    </citation>
    <scope>NUCLEOTIDE SEQUENCE [LARGE SCALE GENOMIC DNA]</scope>
    <source>
        <strain evidence="2 3">FXJ1.1311</strain>
    </source>
</reference>
<gene>
    <name evidence="2" type="ORF">FKR81_03510</name>
</gene>
<organism evidence="2 3">
    <name type="scientific">Lentzea tibetensis</name>
    <dbReference type="NCBI Taxonomy" id="2591470"/>
    <lineage>
        <taxon>Bacteria</taxon>
        <taxon>Bacillati</taxon>
        <taxon>Actinomycetota</taxon>
        <taxon>Actinomycetes</taxon>
        <taxon>Pseudonocardiales</taxon>
        <taxon>Pseudonocardiaceae</taxon>
        <taxon>Lentzea</taxon>
    </lineage>
</organism>
<dbReference type="InterPro" id="IPR013320">
    <property type="entry name" value="ConA-like_dom_sf"/>
</dbReference>
<dbReference type="SUPFAM" id="SSF49899">
    <property type="entry name" value="Concanavalin A-like lectins/glucanases"/>
    <property type="match status" value="1"/>
</dbReference>
<dbReference type="AlphaFoldDB" id="A0A563F1H9"/>
<dbReference type="Gene3D" id="2.60.120.200">
    <property type="match status" value="1"/>
</dbReference>
<sequence length="313" mass="33338">MLPAAGLALMLGTALAAPAQSQPPSEVFPGIASAVVHHYDFEHPVAGDAAKEQDLGRTGSSTPIQLINGGAAMRTADGAFPGSKTSMQLKQVRPNNKSNDDWKAGVYDSKGVSSMKAFNKVRGLSIMTWIKVTGEAPARNSNSSGTGDFYGAIGFAGVLSGDSDGHAARALLETENDKGAMRLIALARRVDGSDKQYFLSNADWKTLVPPNKWVFIAGTFDFDTGAIGLYVDGKPVDGYFAVKGDPWKIVGPPEPDFSSATNPRGIKIGGSHPQNNRETNACNCRMDGLMFLDRAATADEVRGQYEWVTKQPR</sequence>
<name>A0A563F1H9_9PSEU</name>
<evidence type="ECO:0000313" key="2">
    <source>
        <dbReference type="EMBL" id="TWP53837.1"/>
    </source>
</evidence>
<feature type="chain" id="PRO_5022149460" evidence="1">
    <location>
        <begin position="17"/>
        <end position="313"/>
    </location>
</feature>
<feature type="signal peptide" evidence="1">
    <location>
        <begin position="1"/>
        <end position="16"/>
    </location>
</feature>
<protein>
    <submittedName>
        <fullName evidence="2">LamG domain-containing protein</fullName>
    </submittedName>
</protein>